<dbReference type="Gene3D" id="1.25.40.20">
    <property type="entry name" value="Ankyrin repeat-containing domain"/>
    <property type="match status" value="1"/>
</dbReference>
<dbReference type="Proteomes" id="UP000198211">
    <property type="component" value="Unassembled WGS sequence"/>
</dbReference>
<dbReference type="EMBL" id="NBNE01002203">
    <property type="protein sequence ID" value="OWZ11176.1"/>
    <property type="molecule type" value="Genomic_DNA"/>
</dbReference>
<sequence length="145" mass="16227">TNGHLNIVKWLHEDSSVGCTKQAMDRAACNDHLEVVKLHVHRTEGCTTNALDGAAQNGISGFQVVHAHRREGCTTRAMTLAANDGHRRVVQWLYKHRSEDLTFSAVHNAARGQHFELFFTSAYSFCVLPQTKSSYWSSCDQQLVT</sequence>
<keyword evidence="2" id="KW-1185">Reference proteome</keyword>
<reference evidence="2" key="1">
    <citation type="submission" date="2017-03" db="EMBL/GenBank/DDBJ databases">
        <title>Phytopthora megakarya and P. palmivora, two closely related causual agents of cacao black pod achieved similar genome size and gene model numbers by different mechanisms.</title>
        <authorList>
            <person name="Ali S."/>
            <person name="Shao J."/>
            <person name="Larry D.J."/>
            <person name="Kronmiller B."/>
            <person name="Shen D."/>
            <person name="Strem M.D."/>
            <person name="Melnick R.L."/>
            <person name="Guiltinan M.J."/>
            <person name="Tyler B.M."/>
            <person name="Meinhardt L.W."/>
            <person name="Bailey B.A."/>
        </authorList>
    </citation>
    <scope>NUCLEOTIDE SEQUENCE [LARGE SCALE GENOMIC DNA]</scope>
    <source>
        <strain evidence="2">zdho120</strain>
    </source>
</reference>
<protein>
    <submittedName>
        <fullName evidence="1">Uncharacterized protein</fullName>
    </submittedName>
</protein>
<name>A0A225W0E7_9STRA</name>
<dbReference type="PANTHER" id="PTHR46586">
    <property type="entry name" value="ANKYRIN REPEAT-CONTAINING PROTEIN"/>
    <property type="match status" value="1"/>
</dbReference>
<evidence type="ECO:0000313" key="2">
    <source>
        <dbReference type="Proteomes" id="UP000198211"/>
    </source>
</evidence>
<proteinExistence type="predicted"/>
<dbReference type="OrthoDB" id="67499at2759"/>
<organism evidence="1 2">
    <name type="scientific">Phytophthora megakarya</name>
    <dbReference type="NCBI Taxonomy" id="4795"/>
    <lineage>
        <taxon>Eukaryota</taxon>
        <taxon>Sar</taxon>
        <taxon>Stramenopiles</taxon>
        <taxon>Oomycota</taxon>
        <taxon>Peronosporomycetes</taxon>
        <taxon>Peronosporales</taxon>
        <taxon>Peronosporaceae</taxon>
        <taxon>Phytophthora</taxon>
    </lineage>
</organism>
<gene>
    <name evidence="1" type="ORF">PHMEG_00015844</name>
</gene>
<dbReference type="SUPFAM" id="SSF48403">
    <property type="entry name" value="Ankyrin repeat"/>
    <property type="match status" value="1"/>
</dbReference>
<dbReference type="InterPro" id="IPR052050">
    <property type="entry name" value="SecEffector_AnkRepeat"/>
</dbReference>
<evidence type="ECO:0000313" key="1">
    <source>
        <dbReference type="EMBL" id="OWZ11176.1"/>
    </source>
</evidence>
<dbReference type="InterPro" id="IPR036770">
    <property type="entry name" value="Ankyrin_rpt-contain_sf"/>
</dbReference>
<dbReference type="AlphaFoldDB" id="A0A225W0E7"/>
<dbReference type="PANTHER" id="PTHR46586:SF3">
    <property type="entry name" value="ANKYRIN REPEAT-CONTAINING PROTEIN"/>
    <property type="match status" value="1"/>
</dbReference>
<dbReference type="STRING" id="4795.A0A225W0E7"/>
<feature type="non-terminal residue" evidence="1">
    <location>
        <position position="1"/>
    </location>
</feature>
<accession>A0A225W0E7</accession>
<comment type="caution">
    <text evidence="1">The sequence shown here is derived from an EMBL/GenBank/DDBJ whole genome shotgun (WGS) entry which is preliminary data.</text>
</comment>